<keyword evidence="5" id="KW-0325">Glycoprotein</keyword>
<evidence type="ECO:0000256" key="1">
    <source>
        <dbReference type="ARBA" id="ARBA00011079"/>
    </source>
</evidence>
<dbReference type="InterPro" id="IPR029058">
    <property type="entry name" value="AB_hydrolase_fold"/>
</dbReference>
<evidence type="ECO:0000256" key="3">
    <source>
        <dbReference type="ARBA" id="ARBA00022729"/>
    </source>
</evidence>
<evidence type="ECO:0000256" key="2">
    <source>
        <dbReference type="ARBA" id="ARBA00022670"/>
    </source>
</evidence>
<dbReference type="PANTHER" id="PTHR11010:SF23">
    <property type="entry name" value="SERINE PEPTIDASE"/>
    <property type="match status" value="1"/>
</dbReference>
<organism evidence="8">
    <name type="scientific">Grosmannia clavigera (strain kw1407 / UAMH 11150)</name>
    <name type="common">Blue stain fungus</name>
    <name type="synonym">Graphiocladiella clavigera</name>
    <dbReference type="NCBI Taxonomy" id="655863"/>
    <lineage>
        <taxon>Eukaryota</taxon>
        <taxon>Fungi</taxon>
        <taxon>Dikarya</taxon>
        <taxon>Ascomycota</taxon>
        <taxon>Pezizomycotina</taxon>
        <taxon>Sordariomycetes</taxon>
        <taxon>Sordariomycetidae</taxon>
        <taxon>Ophiostomatales</taxon>
        <taxon>Ophiostomataceae</taxon>
        <taxon>Leptographium</taxon>
    </lineage>
</organism>
<dbReference type="GO" id="GO:0008239">
    <property type="term" value="F:dipeptidyl-peptidase activity"/>
    <property type="evidence" value="ECO:0007669"/>
    <property type="project" value="TreeGrafter"/>
</dbReference>
<keyword evidence="2" id="KW-0645">Protease</keyword>
<proteinExistence type="inferred from homology"/>
<keyword evidence="4" id="KW-0378">Hydrolase</keyword>
<dbReference type="AlphaFoldDB" id="F0XLH9"/>
<dbReference type="SUPFAM" id="SSF53474">
    <property type="entry name" value="alpha/beta-Hydrolases"/>
    <property type="match status" value="1"/>
</dbReference>
<dbReference type="InterPro" id="IPR008758">
    <property type="entry name" value="Peptidase_S28"/>
</dbReference>
<keyword evidence="8" id="KW-1185">Reference proteome</keyword>
<dbReference type="InParanoid" id="F0XLH9"/>
<dbReference type="GO" id="GO:0006508">
    <property type="term" value="P:proteolysis"/>
    <property type="evidence" value="ECO:0007669"/>
    <property type="project" value="UniProtKB-KW"/>
</dbReference>
<evidence type="ECO:0000256" key="4">
    <source>
        <dbReference type="ARBA" id="ARBA00022801"/>
    </source>
</evidence>
<keyword evidence="3 6" id="KW-0732">Signal</keyword>
<evidence type="ECO:0000313" key="8">
    <source>
        <dbReference type="Proteomes" id="UP000007796"/>
    </source>
</evidence>
<dbReference type="EMBL" id="GL629794">
    <property type="protein sequence ID" value="EFX01073.1"/>
    <property type="molecule type" value="Genomic_DNA"/>
</dbReference>
<dbReference type="OrthoDB" id="1735038at2759"/>
<feature type="signal peptide" evidence="6">
    <location>
        <begin position="1"/>
        <end position="20"/>
    </location>
</feature>
<dbReference type="RefSeq" id="XP_014170555.1">
    <property type="nucleotide sequence ID" value="XM_014315080.1"/>
</dbReference>
<reference evidence="7 8" key="1">
    <citation type="journal article" date="2011" name="Proc. Natl. Acad. Sci. U.S.A.">
        <title>Genome and transcriptome analyses of the mountain pine beetle-fungal symbiont Grosmannia clavigera, a lodgepole pine pathogen.</title>
        <authorList>
            <person name="DiGuistini S."/>
            <person name="Wang Y."/>
            <person name="Liao N.Y."/>
            <person name="Taylor G."/>
            <person name="Tanguay P."/>
            <person name="Feau N."/>
            <person name="Henrissat B."/>
            <person name="Chan S.K."/>
            <person name="Hesse-Orce U."/>
            <person name="Alamouti S.M."/>
            <person name="Tsui C.K.M."/>
            <person name="Docking R.T."/>
            <person name="Levasseur A."/>
            <person name="Haridas S."/>
            <person name="Robertson G."/>
            <person name="Birol I."/>
            <person name="Holt R.A."/>
            <person name="Marra M.A."/>
            <person name="Hamelin R.C."/>
            <person name="Hirst M."/>
            <person name="Jones S.J.M."/>
            <person name="Bohlmann J."/>
            <person name="Breuil C."/>
        </authorList>
    </citation>
    <scope>NUCLEOTIDE SEQUENCE [LARGE SCALE GENOMIC DNA]</scope>
    <source>
        <strain evidence="8">kw1407 / UAMH 11150</strain>
    </source>
</reference>
<feature type="chain" id="PRO_5003262263" evidence="6">
    <location>
        <begin position="21"/>
        <end position="551"/>
    </location>
</feature>
<dbReference type="STRING" id="655863.F0XLH9"/>
<protein>
    <submittedName>
        <fullName evidence="7">Serine-type peptidase</fullName>
    </submittedName>
</protein>
<dbReference type="MEROPS" id="S28.004"/>
<dbReference type="Pfam" id="PF05577">
    <property type="entry name" value="Peptidase_S28"/>
    <property type="match status" value="2"/>
</dbReference>
<evidence type="ECO:0000256" key="5">
    <source>
        <dbReference type="ARBA" id="ARBA00023180"/>
    </source>
</evidence>
<dbReference type="GeneID" id="25979402"/>
<dbReference type="PANTHER" id="PTHR11010">
    <property type="entry name" value="PROTEASE S28 PRO-X CARBOXYPEPTIDASE-RELATED"/>
    <property type="match status" value="1"/>
</dbReference>
<gene>
    <name evidence="7" type="ORF">CMQ_6015</name>
</gene>
<evidence type="ECO:0000256" key="6">
    <source>
        <dbReference type="SAM" id="SignalP"/>
    </source>
</evidence>
<dbReference type="FunFam" id="3.40.50.1820:FF:000165">
    <property type="entry name" value="Serine peptidase, putative"/>
    <property type="match status" value="1"/>
</dbReference>
<dbReference type="ESTHER" id="grocl-f0xlh9">
    <property type="family name" value="Prolylcarboxypeptidase"/>
</dbReference>
<dbReference type="Proteomes" id="UP000007796">
    <property type="component" value="Unassembled WGS sequence"/>
</dbReference>
<sequence length="551" mass="60565">MMLTTSLAALLAACATPAMAFLSMPKLRPPMLVDESFESMTERGVLDGRAASVYKGQTTFQQLLDHKDPSQGTFSQRFWWSTQYWGGPGSPVVFFTPGEEPATNYTGYLTNRTITGQFAQAIGGAVVMLEHRYWGESSPFDDLTTKNMRFLTLANSIADVTHFARTVELPFDTNGTSNAPTAPWVMSGGSYGGALAAYIEHVDPGTFWAYHASSAPVQVIEDFWQYFEPVIQGLPQNCSADLQLVIPHIDDVLANGTTAEIQALKDKFGLGTIEHSDDFVVALENGPWDWQESGFDADYSPVYEFCDYVENSVASVFDSATAGAEGVGLEKALDGYAKWTSEVLLPGNCESYGYFSGELNTVCFETYNGSNPVFTDTRVDNPVGRQWTWILCNEPFGFWQDGAPDDMPTIVSRLSTKAYWERQCALYFPTEDGYTYGQASGATADKFNAYGGGWSVENRTRLIWTNGEFDPWKDATMSSENRPGGPLVSTSDQPVNVIPAGVHCSDLIYDNGLDNAGAMAVIQKEIAVIKAWVEEFYTAKNKAKRSQSFQA</sequence>
<dbReference type="HOGENOM" id="CLU_023630_1_0_1"/>
<comment type="similarity">
    <text evidence="1">Belongs to the peptidase S28 family.</text>
</comment>
<dbReference type="eggNOG" id="KOG2182">
    <property type="taxonomic scope" value="Eukaryota"/>
</dbReference>
<dbReference type="GO" id="GO:0070008">
    <property type="term" value="F:serine-type exopeptidase activity"/>
    <property type="evidence" value="ECO:0007669"/>
    <property type="project" value="InterPro"/>
</dbReference>
<evidence type="ECO:0000313" key="7">
    <source>
        <dbReference type="EMBL" id="EFX01073.1"/>
    </source>
</evidence>
<accession>F0XLH9</accession>
<name>F0XLH9_GROCL</name>
<dbReference type="Gene3D" id="3.40.50.1820">
    <property type="entry name" value="alpha/beta hydrolase"/>
    <property type="match status" value="2"/>
</dbReference>